<organism evidence="1 2">
    <name type="scientific">Candidatus Shapirobacteria bacterium GW2011_GWE1_38_10</name>
    <dbReference type="NCBI Taxonomy" id="1618488"/>
    <lineage>
        <taxon>Bacteria</taxon>
        <taxon>Candidatus Shapironibacteriota</taxon>
    </lineage>
</organism>
<evidence type="ECO:0000313" key="1">
    <source>
        <dbReference type="EMBL" id="KKQ50364.1"/>
    </source>
</evidence>
<dbReference type="Proteomes" id="UP000034231">
    <property type="component" value="Unassembled WGS sequence"/>
</dbReference>
<protein>
    <submittedName>
        <fullName evidence="1">Uncharacterized protein</fullName>
    </submittedName>
</protein>
<dbReference type="AlphaFoldDB" id="A0A0G0KME0"/>
<name>A0A0G0KME0_9BACT</name>
<proteinExistence type="predicted"/>
<comment type="caution">
    <text evidence="1">The sequence shown here is derived from an EMBL/GenBank/DDBJ whole genome shotgun (WGS) entry which is preliminary data.</text>
</comment>
<gene>
    <name evidence="1" type="ORF">US68_C0006G0044</name>
</gene>
<dbReference type="EMBL" id="LBTX01000006">
    <property type="protein sequence ID" value="KKQ50364.1"/>
    <property type="molecule type" value="Genomic_DNA"/>
</dbReference>
<reference evidence="1 2" key="1">
    <citation type="journal article" date="2015" name="Nature">
        <title>rRNA introns, odd ribosomes, and small enigmatic genomes across a large radiation of phyla.</title>
        <authorList>
            <person name="Brown C.T."/>
            <person name="Hug L.A."/>
            <person name="Thomas B.C."/>
            <person name="Sharon I."/>
            <person name="Castelle C.J."/>
            <person name="Singh A."/>
            <person name="Wilkins M.J."/>
            <person name="Williams K.H."/>
            <person name="Banfield J.F."/>
        </authorList>
    </citation>
    <scope>NUCLEOTIDE SEQUENCE [LARGE SCALE GENOMIC DNA]</scope>
</reference>
<evidence type="ECO:0000313" key="2">
    <source>
        <dbReference type="Proteomes" id="UP000034231"/>
    </source>
</evidence>
<sequence length="102" mass="11440">MCLDGLIRAAYTGTQILRCELTIEQIERMAKRGQHSLDSGADTNKRNLIYLIVYGHAHRGDLTDYVDTEGNFVLNNMGLSNVFSSRNQNTLNKLLTTGILHD</sequence>
<accession>A0A0G0KME0</accession>